<dbReference type="Proteomes" id="UP000314294">
    <property type="component" value="Unassembled WGS sequence"/>
</dbReference>
<protein>
    <submittedName>
        <fullName evidence="1">Uncharacterized protein</fullName>
    </submittedName>
</protein>
<organism evidence="1 2">
    <name type="scientific">Liparis tanakae</name>
    <name type="common">Tanaka's snailfish</name>
    <dbReference type="NCBI Taxonomy" id="230148"/>
    <lineage>
        <taxon>Eukaryota</taxon>
        <taxon>Metazoa</taxon>
        <taxon>Chordata</taxon>
        <taxon>Craniata</taxon>
        <taxon>Vertebrata</taxon>
        <taxon>Euteleostomi</taxon>
        <taxon>Actinopterygii</taxon>
        <taxon>Neopterygii</taxon>
        <taxon>Teleostei</taxon>
        <taxon>Neoteleostei</taxon>
        <taxon>Acanthomorphata</taxon>
        <taxon>Eupercaria</taxon>
        <taxon>Perciformes</taxon>
        <taxon>Cottioidei</taxon>
        <taxon>Cottales</taxon>
        <taxon>Liparidae</taxon>
        <taxon>Liparis</taxon>
    </lineage>
</organism>
<dbReference type="AlphaFoldDB" id="A0A4Z2HBD6"/>
<sequence length="255" mass="28275">MDALFAAVSAVVSDWDRTGPRTSMKAVSASTRSVAGHESLGQLAYAFEGGLEAEVEAMAAAQVQEKVARAKRRPGVVHQFVKCDGHILQATCLLDEEQHGIPSRHAPQLLMHLGPMAEEVVQSTLRDDLQKEQRERLNIYLYYPNKVMTGVCRTSLSSSPHCVLQPNSFNHCAAGTILLKELEAGNKEELLQEDLRIEDGNVGRPTNKGVGCVGQGVNDIISHEVTVFVLKYWQQQVLNHLRIHRTWCGREKRAE</sequence>
<reference evidence="1 2" key="1">
    <citation type="submission" date="2019-03" db="EMBL/GenBank/DDBJ databases">
        <title>First draft genome of Liparis tanakae, snailfish: a comprehensive survey of snailfish specific genes.</title>
        <authorList>
            <person name="Kim W."/>
            <person name="Song I."/>
            <person name="Jeong J.-H."/>
            <person name="Kim D."/>
            <person name="Kim S."/>
            <person name="Ryu S."/>
            <person name="Song J.Y."/>
            <person name="Lee S.K."/>
        </authorList>
    </citation>
    <scope>NUCLEOTIDE SEQUENCE [LARGE SCALE GENOMIC DNA]</scope>
    <source>
        <tissue evidence="1">Muscle</tissue>
    </source>
</reference>
<gene>
    <name evidence="1" type="ORF">EYF80_026821</name>
</gene>
<proteinExistence type="predicted"/>
<evidence type="ECO:0000313" key="1">
    <source>
        <dbReference type="EMBL" id="TNN62941.1"/>
    </source>
</evidence>
<dbReference type="EMBL" id="SRLO01000283">
    <property type="protein sequence ID" value="TNN62941.1"/>
    <property type="molecule type" value="Genomic_DNA"/>
</dbReference>
<comment type="caution">
    <text evidence="1">The sequence shown here is derived from an EMBL/GenBank/DDBJ whole genome shotgun (WGS) entry which is preliminary data.</text>
</comment>
<keyword evidence="2" id="KW-1185">Reference proteome</keyword>
<name>A0A4Z2HBD6_9TELE</name>
<evidence type="ECO:0000313" key="2">
    <source>
        <dbReference type="Proteomes" id="UP000314294"/>
    </source>
</evidence>
<accession>A0A4Z2HBD6</accession>